<keyword evidence="10 12" id="KW-0472">Membrane</keyword>
<feature type="transmembrane region" description="Helical" evidence="14">
    <location>
        <begin position="35"/>
        <end position="53"/>
    </location>
</feature>
<dbReference type="InterPro" id="IPR016439">
    <property type="entry name" value="Lag1/Lac1-like"/>
</dbReference>
<evidence type="ECO:0000256" key="5">
    <source>
        <dbReference type="ARBA" id="ARBA00022679"/>
    </source>
</evidence>
<keyword evidence="7" id="KW-0256">Endoplasmic reticulum</keyword>
<evidence type="ECO:0000256" key="2">
    <source>
        <dbReference type="ARBA" id="ARBA00004477"/>
    </source>
</evidence>
<feature type="transmembrane region" description="Helical" evidence="14">
    <location>
        <begin position="623"/>
        <end position="646"/>
    </location>
</feature>
<accession>A0A151WMH7</accession>
<evidence type="ECO:0000313" key="16">
    <source>
        <dbReference type="EMBL" id="KYQ49017.1"/>
    </source>
</evidence>
<protein>
    <submittedName>
        <fullName evidence="16">LAG1 longevity assurance like protein 5</fullName>
    </submittedName>
</protein>
<comment type="pathway">
    <text evidence="4">Sphingolipid metabolism.</text>
</comment>
<dbReference type="InterPro" id="IPR009057">
    <property type="entry name" value="Homeodomain-like_sf"/>
</dbReference>
<feature type="compositionally biased region" description="Polar residues" evidence="13">
    <location>
        <begin position="702"/>
        <end position="729"/>
    </location>
</feature>
<dbReference type="Proteomes" id="UP000075809">
    <property type="component" value="Unassembled WGS sequence"/>
</dbReference>
<comment type="pathway">
    <text evidence="3">Lipid metabolism; sphingolipid metabolism.</text>
</comment>
<feature type="region of interest" description="Disordered" evidence="13">
    <location>
        <begin position="702"/>
        <end position="735"/>
    </location>
</feature>
<feature type="transmembrane region" description="Helical" evidence="14">
    <location>
        <begin position="500"/>
        <end position="520"/>
    </location>
</feature>
<evidence type="ECO:0000256" key="9">
    <source>
        <dbReference type="ARBA" id="ARBA00023098"/>
    </source>
</evidence>
<evidence type="ECO:0000256" key="6">
    <source>
        <dbReference type="ARBA" id="ARBA00022692"/>
    </source>
</evidence>
<feature type="transmembrane region" description="Helical" evidence="14">
    <location>
        <begin position="658"/>
        <end position="684"/>
    </location>
</feature>
<feature type="transmembrane region" description="Helical" evidence="14">
    <location>
        <begin position="566"/>
        <end position="585"/>
    </location>
</feature>
<keyword evidence="8 14" id="KW-1133">Transmembrane helix</keyword>
<evidence type="ECO:0000256" key="14">
    <source>
        <dbReference type="SAM" id="Phobius"/>
    </source>
</evidence>
<comment type="subcellular location">
    <subcellularLocation>
        <location evidence="2">Endoplasmic reticulum membrane</location>
        <topology evidence="2">Multi-pass membrane protein</topology>
    </subcellularLocation>
    <subcellularLocation>
        <location evidence="1">Nucleus</location>
    </subcellularLocation>
</comment>
<evidence type="ECO:0000256" key="7">
    <source>
        <dbReference type="ARBA" id="ARBA00022824"/>
    </source>
</evidence>
<evidence type="ECO:0000256" key="13">
    <source>
        <dbReference type="SAM" id="MobiDB-lite"/>
    </source>
</evidence>
<dbReference type="GO" id="GO:0005634">
    <property type="term" value="C:nucleus"/>
    <property type="evidence" value="ECO:0007669"/>
    <property type="project" value="UniProtKB-SubCell"/>
</dbReference>
<dbReference type="SMART" id="SM00724">
    <property type="entry name" value="TLC"/>
    <property type="match status" value="1"/>
</dbReference>
<dbReference type="Gene3D" id="1.10.10.60">
    <property type="entry name" value="Homeodomain-like"/>
    <property type="match status" value="1"/>
</dbReference>
<evidence type="ECO:0000313" key="17">
    <source>
        <dbReference type="Proteomes" id="UP000075809"/>
    </source>
</evidence>
<dbReference type="CDD" id="cd00086">
    <property type="entry name" value="homeodomain"/>
    <property type="match status" value="1"/>
</dbReference>
<dbReference type="PANTHER" id="PTHR12560:SF0">
    <property type="entry name" value="LD18904P"/>
    <property type="match status" value="1"/>
</dbReference>
<dbReference type="GO" id="GO:0046513">
    <property type="term" value="P:ceramide biosynthetic process"/>
    <property type="evidence" value="ECO:0007669"/>
    <property type="project" value="InterPro"/>
</dbReference>
<keyword evidence="17" id="KW-1185">Reference proteome</keyword>
<dbReference type="UniPathway" id="UPA00222"/>
<keyword evidence="6 12" id="KW-0812">Transmembrane</keyword>
<gene>
    <name evidence="16" type="ORF">ALC60_12074</name>
</gene>
<dbReference type="AlphaFoldDB" id="A0A151WMH7"/>
<feature type="transmembrane region" description="Helical" evidence="14">
    <location>
        <begin position="540"/>
        <end position="559"/>
    </location>
</feature>
<dbReference type="GO" id="GO:0003677">
    <property type="term" value="F:DNA binding"/>
    <property type="evidence" value="ECO:0007669"/>
    <property type="project" value="InterPro"/>
</dbReference>
<dbReference type="GO" id="GO:0050291">
    <property type="term" value="F:sphingosine N-acyltransferase activity"/>
    <property type="evidence" value="ECO:0007669"/>
    <property type="project" value="InterPro"/>
</dbReference>
<dbReference type="InterPro" id="IPR001356">
    <property type="entry name" value="HD"/>
</dbReference>
<dbReference type="PANTHER" id="PTHR12560">
    <property type="entry name" value="LONGEVITY ASSURANCE FACTOR 1 LAG1"/>
    <property type="match status" value="1"/>
</dbReference>
<organism evidence="16 17">
    <name type="scientific">Mycetomoellerius zeteki</name>
    <dbReference type="NCBI Taxonomy" id="64791"/>
    <lineage>
        <taxon>Eukaryota</taxon>
        <taxon>Metazoa</taxon>
        <taxon>Ecdysozoa</taxon>
        <taxon>Arthropoda</taxon>
        <taxon>Hexapoda</taxon>
        <taxon>Insecta</taxon>
        <taxon>Pterygota</taxon>
        <taxon>Neoptera</taxon>
        <taxon>Endopterygota</taxon>
        <taxon>Hymenoptera</taxon>
        <taxon>Apocrita</taxon>
        <taxon>Aculeata</taxon>
        <taxon>Formicoidea</taxon>
        <taxon>Formicidae</taxon>
        <taxon>Myrmicinae</taxon>
        <taxon>Mycetomoellerius</taxon>
    </lineage>
</organism>
<dbReference type="Pfam" id="PF13896">
    <property type="entry name" value="Glyco_transf_49"/>
    <property type="match status" value="1"/>
</dbReference>
<evidence type="ECO:0000256" key="12">
    <source>
        <dbReference type="PROSITE-ProRule" id="PRU00205"/>
    </source>
</evidence>
<evidence type="ECO:0000256" key="11">
    <source>
        <dbReference type="ARBA" id="ARBA00049036"/>
    </source>
</evidence>
<dbReference type="Pfam" id="PF03798">
    <property type="entry name" value="TRAM_LAG1_CLN8"/>
    <property type="match status" value="1"/>
</dbReference>
<evidence type="ECO:0000256" key="8">
    <source>
        <dbReference type="ARBA" id="ARBA00022989"/>
    </source>
</evidence>
<keyword evidence="5" id="KW-0808">Transferase</keyword>
<dbReference type="EMBL" id="KQ982944">
    <property type="protein sequence ID" value="KYQ49017.1"/>
    <property type="molecule type" value="Genomic_DNA"/>
</dbReference>
<evidence type="ECO:0000259" key="15">
    <source>
        <dbReference type="PROSITE" id="PS50922"/>
    </source>
</evidence>
<keyword evidence="9" id="KW-0443">Lipid metabolism</keyword>
<evidence type="ECO:0000256" key="1">
    <source>
        <dbReference type="ARBA" id="ARBA00004123"/>
    </source>
</evidence>
<dbReference type="PROSITE" id="PS50922">
    <property type="entry name" value="TLC"/>
    <property type="match status" value="1"/>
</dbReference>
<name>A0A151WMH7_9HYME</name>
<comment type="catalytic activity">
    <reaction evidence="11">
        <text>sphinganine + octadecanoyl-CoA = N-(octadecanoyl)-sphinganine + CoA + H(+)</text>
        <dbReference type="Rhea" id="RHEA:36547"/>
        <dbReference type="ChEBI" id="CHEBI:15378"/>
        <dbReference type="ChEBI" id="CHEBI:57287"/>
        <dbReference type="ChEBI" id="CHEBI:57394"/>
        <dbReference type="ChEBI" id="CHEBI:57817"/>
        <dbReference type="ChEBI" id="CHEBI:67033"/>
    </reaction>
    <physiologicalReaction direction="left-to-right" evidence="11">
        <dbReference type="Rhea" id="RHEA:36548"/>
    </physiologicalReaction>
</comment>
<proteinExistence type="predicted"/>
<evidence type="ECO:0000256" key="3">
    <source>
        <dbReference type="ARBA" id="ARBA00004760"/>
    </source>
</evidence>
<feature type="domain" description="TLC" evidence="15">
    <location>
        <begin position="491"/>
        <end position="692"/>
    </location>
</feature>
<reference evidence="16 17" key="1">
    <citation type="submission" date="2015-09" db="EMBL/GenBank/DDBJ databases">
        <title>Trachymyrmex zeteki WGS genome.</title>
        <authorList>
            <person name="Nygaard S."/>
            <person name="Hu H."/>
            <person name="Boomsma J."/>
            <person name="Zhang G."/>
        </authorList>
    </citation>
    <scope>NUCLEOTIDE SEQUENCE [LARGE SCALE GENOMIC DNA]</scope>
    <source>
        <strain evidence="16">Tzet28-1</strain>
        <tissue evidence="16">Whole body</tissue>
    </source>
</reference>
<evidence type="ECO:0000256" key="4">
    <source>
        <dbReference type="ARBA" id="ARBA00004991"/>
    </source>
</evidence>
<dbReference type="FunFam" id="1.10.10.60:FF:000020">
    <property type="entry name" value="Ceramide synthase 5"/>
    <property type="match status" value="1"/>
</dbReference>
<dbReference type="STRING" id="64791.A0A151WMH7"/>
<dbReference type="GO" id="GO:0005789">
    <property type="term" value="C:endoplasmic reticulum membrane"/>
    <property type="evidence" value="ECO:0007669"/>
    <property type="project" value="UniProtKB-SubCell"/>
</dbReference>
<dbReference type="SUPFAM" id="SSF46689">
    <property type="entry name" value="Homeodomain-like"/>
    <property type="match status" value="1"/>
</dbReference>
<sequence>MEHRSTVLDRRGDRRTTEILNIFSEKAMRSLARKLLVWPATLVLSLLAFRLLFGREFRLPTTTLAFRDDGDISTLDNSHTNSQQDAGPPGPPVYASGIYMAGQRPRNESACRWYHDLPDVLSYPPSRLTWSSEIGEKSPYRVLPFVLLGAVEATDSLPQVTLSTHATADQVYGIVELARRWEGPLSLAVFAPGLDAGLAVAQLDRACRCEPAMYKVSSTSFLFLFNDLARLQVSVHLVFPAGRPPALSAISRTQGDCAASDLQWRQAETERRKRRMTYPINVARNVARTMANTSRVLVSDIELLPSARLASGFMEMVHQRPPKHGVVFVVPVFEIESNEQPPATKRELLAACRAGLAVYFHRRLSCRFVCPHCQRFPGLTRWLIRPDPGRIRPLIVTRREYPHHMTIKQLNWRTVTELDMYWFAPFGKSLSIKNTRSKKAVSNEILEKAYLSKKTKYKQILALAKQLDWSERQVERWLRLRRSQDKPSTLTKFCESCWRCFYYTYSFFYGLVVLWDKPWLWDIKYCFYNYPYHPVTDDVWWYYMISMSFYWALSFSQFFDVKRKDFWQMFIHHIATIALMCFSWVGNLTRIGSLVLLVHDSADILLEAAKLTKYANYQRLCDCIFAAFTILWIVTRMGVYPFWIIYNTSIEAPKIVPMFFAYYIFNSLLILLLFLHAIWTYLIIQIAYRAFNAGQMEGDIRSNSSDEVSDTSVNNTPINSTVNYTNKSNSKPKAH</sequence>
<evidence type="ECO:0000256" key="10">
    <source>
        <dbReference type="ARBA" id="ARBA00023136"/>
    </source>
</evidence>
<dbReference type="InterPro" id="IPR006634">
    <property type="entry name" value="TLC-dom"/>
</dbReference>